<protein>
    <submittedName>
        <fullName evidence="2">Uncharacterized protein</fullName>
    </submittedName>
</protein>
<feature type="region of interest" description="Disordered" evidence="1">
    <location>
        <begin position="88"/>
        <end position="134"/>
    </location>
</feature>
<keyword evidence="3" id="KW-1185">Reference proteome</keyword>
<dbReference type="Proteomes" id="UP000233551">
    <property type="component" value="Unassembled WGS sequence"/>
</dbReference>
<sequence length="134" mass="14409">MKEGQRFLWVSYLLQAGDEWYRLSKILTSMVKLLVVLLGSGCTETERALISVTSGEEMADLEAWESSVDGWMSDFKESETPAKVSAAISANGPRGGRLRGRSVEEMTVSDAAGKVDDGEDAGEGVEGGDGEESR</sequence>
<feature type="compositionally biased region" description="Acidic residues" evidence="1">
    <location>
        <begin position="117"/>
        <end position="134"/>
    </location>
</feature>
<evidence type="ECO:0000313" key="2">
    <source>
        <dbReference type="EMBL" id="PKI66299.1"/>
    </source>
</evidence>
<dbReference type="AlphaFoldDB" id="A0A2I0KCN6"/>
<name>A0A2I0KCN6_PUNGR</name>
<accession>A0A2I0KCN6</accession>
<evidence type="ECO:0000256" key="1">
    <source>
        <dbReference type="SAM" id="MobiDB-lite"/>
    </source>
</evidence>
<proteinExistence type="predicted"/>
<comment type="caution">
    <text evidence="2">The sequence shown here is derived from an EMBL/GenBank/DDBJ whole genome shotgun (WGS) entry which is preliminary data.</text>
</comment>
<dbReference type="EMBL" id="PGOL01000681">
    <property type="protein sequence ID" value="PKI66299.1"/>
    <property type="molecule type" value="Genomic_DNA"/>
</dbReference>
<gene>
    <name evidence="2" type="ORF">CRG98_013325</name>
</gene>
<evidence type="ECO:0000313" key="3">
    <source>
        <dbReference type="Proteomes" id="UP000233551"/>
    </source>
</evidence>
<organism evidence="2 3">
    <name type="scientific">Punica granatum</name>
    <name type="common">Pomegranate</name>
    <dbReference type="NCBI Taxonomy" id="22663"/>
    <lineage>
        <taxon>Eukaryota</taxon>
        <taxon>Viridiplantae</taxon>
        <taxon>Streptophyta</taxon>
        <taxon>Embryophyta</taxon>
        <taxon>Tracheophyta</taxon>
        <taxon>Spermatophyta</taxon>
        <taxon>Magnoliopsida</taxon>
        <taxon>eudicotyledons</taxon>
        <taxon>Gunneridae</taxon>
        <taxon>Pentapetalae</taxon>
        <taxon>rosids</taxon>
        <taxon>malvids</taxon>
        <taxon>Myrtales</taxon>
        <taxon>Lythraceae</taxon>
        <taxon>Punica</taxon>
    </lineage>
</organism>
<reference evidence="2 3" key="1">
    <citation type="submission" date="2017-11" db="EMBL/GenBank/DDBJ databases">
        <title>De-novo sequencing of pomegranate (Punica granatum L.) genome.</title>
        <authorList>
            <person name="Akparov Z."/>
            <person name="Amiraslanov A."/>
            <person name="Hajiyeva S."/>
            <person name="Abbasov M."/>
            <person name="Kaur K."/>
            <person name="Hamwieh A."/>
            <person name="Solovyev V."/>
            <person name="Salamov A."/>
            <person name="Braich B."/>
            <person name="Kosarev P."/>
            <person name="Mahmoud A."/>
            <person name="Hajiyev E."/>
            <person name="Babayeva S."/>
            <person name="Izzatullayeva V."/>
            <person name="Mammadov A."/>
            <person name="Mammadov A."/>
            <person name="Sharifova S."/>
            <person name="Ojaghi J."/>
            <person name="Eynullazada K."/>
            <person name="Bayramov B."/>
            <person name="Abdulazimova A."/>
            <person name="Shahmuradov I."/>
        </authorList>
    </citation>
    <scope>NUCLEOTIDE SEQUENCE [LARGE SCALE GENOMIC DNA]</scope>
    <source>
        <strain evidence="3">cv. AG2017</strain>
        <tissue evidence="2">Leaf</tissue>
    </source>
</reference>